<dbReference type="Gene3D" id="1.10.10.410">
    <property type="match status" value="1"/>
</dbReference>
<dbReference type="InterPro" id="IPR003789">
    <property type="entry name" value="Asn/Gln_tRNA_amidoTrase-B-like"/>
</dbReference>
<dbReference type="InterPro" id="IPR019004">
    <property type="entry name" value="YqeY/Aim41"/>
</dbReference>
<dbReference type="InterPro" id="IPR042184">
    <property type="entry name" value="YqeY/Aim41_N"/>
</dbReference>
<dbReference type="PANTHER" id="PTHR28055">
    <property type="entry name" value="ALTERED INHERITANCE OF MITOCHONDRIA PROTEIN 41, MITOCHONDRIAL"/>
    <property type="match status" value="1"/>
</dbReference>
<evidence type="ECO:0000313" key="2">
    <source>
        <dbReference type="Proteomes" id="UP000189733"/>
    </source>
</evidence>
<dbReference type="Gene3D" id="1.10.1510.10">
    <property type="entry name" value="Uncharacterised protein YqeY/AIM41 PF09424, N-terminal domain"/>
    <property type="match status" value="1"/>
</dbReference>
<dbReference type="RefSeq" id="WP_078684700.1">
    <property type="nucleotide sequence ID" value="NZ_FUYA01000004.1"/>
</dbReference>
<accession>A0A1T4W1E8</accession>
<dbReference type="PANTHER" id="PTHR28055:SF1">
    <property type="entry name" value="ALTERED INHERITANCE OF MITOCHONDRIA PROTEIN 41, MITOCHONDRIAL"/>
    <property type="match status" value="1"/>
</dbReference>
<dbReference type="Proteomes" id="UP000189733">
    <property type="component" value="Unassembled WGS sequence"/>
</dbReference>
<dbReference type="OrthoDB" id="9788127at2"/>
<dbReference type="STRING" id="1121442.SAMN02745702_01407"/>
<dbReference type="EMBL" id="FUYA01000004">
    <property type="protein sequence ID" value="SKA71072.1"/>
    <property type="molecule type" value="Genomic_DNA"/>
</dbReference>
<proteinExistence type="predicted"/>
<dbReference type="GO" id="GO:0016884">
    <property type="term" value="F:carbon-nitrogen ligase activity, with glutamine as amido-N-donor"/>
    <property type="evidence" value="ECO:0007669"/>
    <property type="project" value="InterPro"/>
</dbReference>
<sequence>MSLLKKIGSDYIAAYKAKDKDRVSVLRMLKSELKNKQVETGNEPSDAEVLDLITKQVKQRKESIEQYSNAGREELAEQEAAEMALLKEYLPEALTQEELEKAIDDTIAELGAEGMKDMGRVMGQITAAYKGRIDGKVASSLVRAKLNA</sequence>
<reference evidence="1 2" key="1">
    <citation type="submission" date="2017-02" db="EMBL/GenBank/DDBJ databases">
        <authorList>
            <person name="Peterson S.W."/>
        </authorList>
    </citation>
    <scope>NUCLEOTIDE SEQUENCE [LARGE SCALE GENOMIC DNA]</scope>
    <source>
        <strain evidence="1 2">DSM 18034</strain>
    </source>
</reference>
<dbReference type="InterPro" id="IPR023168">
    <property type="entry name" value="GatB_Yqey_C_2"/>
</dbReference>
<keyword evidence="2" id="KW-1185">Reference proteome</keyword>
<dbReference type="Pfam" id="PF09424">
    <property type="entry name" value="YqeY"/>
    <property type="match status" value="1"/>
</dbReference>
<dbReference type="AlphaFoldDB" id="A0A1T4W1E8"/>
<protein>
    <recommendedName>
        <fullName evidence="3">GatB/YqeY domain-containing protein</fullName>
    </recommendedName>
</protein>
<gene>
    <name evidence="1" type="ORF">SAMN02745702_01407</name>
</gene>
<dbReference type="SUPFAM" id="SSF89095">
    <property type="entry name" value="GatB/YqeY motif"/>
    <property type="match status" value="1"/>
</dbReference>
<evidence type="ECO:0008006" key="3">
    <source>
        <dbReference type="Google" id="ProtNLM"/>
    </source>
</evidence>
<evidence type="ECO:0000313" key="1">
    <source>
        <dbReference type="EMBL" id="SKA71072.1"/>
    </source>
</evidence>
<organism evidence="1 2">
    <name type="scientific">Desulfobaculum bizertense DSM 18034</name>
    <dbReference type="NCBI Taxonomy" id="1121442"/>
    <lineage>
        <taxon>Bacteria</taxon>
        <taxon>Pseudomonadati</taxon>
        <taxon>Thermodesulfobacteriota</taxon>
        <taxon>Desulfovibrionia</taxon>
        <taxon>Desulfovibrionales</taxon>
        <taxon>Desulfovibrionaceae</taxon>
        <taxon>Desulfobaculum</taxon>
    </lineage>
</organism>
<name>A0A1T4W1E8_9BACT</name>